<evidence type="ECO:0000313" key="7">
    <source>
        <dbReference type="Proteomes" id="UP000190959"/>
    </source>
</evidence>
<evidence type="ECO:0000256" key="2">
    <source>
        <dbReference type="ARBA" id="ARBA00022448"/>
    </source>
</evidence>
<dbReference type="RefSeq" id="WP_078114291.1">
    <property type="nucleotide sequence ID" value="NZ_MWMH01000001.1"/>
</dbReference>
<dbReference type="PROSITE" id="PS50893">
    <property type="entry name" value="ABC_TRANSPORTER_2"/>
    <property type="match status" value="1"/>
</dbReference>
<evidence type="ECO:0000259" key="5">
    <source>
        <dbReference type="PROSITE" id="PS50893"/>
    </source>
</evidence>
<dbReference type="CDD" id="cd03220">
    <property type="entry name" value="ABC_KpsT_Wzt"/>
    <property type="match status" value="1"/>
</dbReference>
<evidence type="ECO:0000313" key="6">
    <source>
        <dbReference type="EMBL" id="OOP74784.1"/>
    </source>
</evidence>
<keyword evidence="2" id="KW-0813">Transport</keyword>
<dbReference type="PANTHER" id="PTHR46743:SF2">
    <property type="entry name" value="TEICHOIC ACIDS EXPORT ATP-BINDING PROTEIN TAGH"/>
    <property type="match status" value="1"/>
</dbReference>
<name>A0A1S9NB68_CLOBE</name>
<dbReference type="GO" id="GO:0016020">
    <property type="term" value="C:membrane"/>
    <property type="evidence" value="ECO:0007669"/>
    <property type="project" value="InterPro"/>
</dbReference>
<dbReference type="SMART" id="SM00382">
    <property type="entry name" value="AAA"/>
    <property type="match status" value="1"/>
</dbReference>
<dbReference type="PROSITE" id="PS00211">
    <property type="entry name" value="ABC_TRANSPORTER_1"/>
    <property type="match status" value="1"/>
</dbReference>
<evidence type="ECO:0000256" key="3">
    <source>
        <dbReference type="ARBA" id="ARBA00022741"/>
    </source>
</evidence>
<dbReference type="GO" id="GO:0005524">
    <property type="term" value="F:ATP binding"/>
    <property type="evidence" value="ECO:0007669"/>
    <property type="project" value="UniProtKB-KW"/>
</dbReference>
<proteinExistence type="inferred from homology"/>
<dbReference type="EMBL" id="MWMH01000001">
    <property type="protein sequence ID" value="OOP74784.1"/>
    <property type="molecule type" value="Genomic_DNA"/>
</dbReference>
<reference evidence="6 7" key="1">
    <citation type="submission" date="2017-02" db="EMBL/GenBank/DDBJ databases">
        <title>Genome sequence of Clostridium beijerinckii Br21.</title>
        <authorList>
            <person name="Fonseca B.C."/>
            <person name="Guazzaroni M.E."/>
            <person name="Riano-Pachon D.M."/>
            <person name="Reginatto V."/>
        </authorList>
    </citation>
    <scope>NUCLEOTIDE SEQUENCE [LARGE SCALE GENOMIC DNA]</scope>
    <source>
        <strain evidence="6 7">Br21</strain>
    </source>
</reference>
<dbReference type="PANTHER" id="PTHR46743">
    <property type="entry name" value="TEICHOIC ACIDS EXPORT ATP-BINDING PROTEIN TAGH"/>
    <property type="match status" value="1"/>
</dbReference>
<dbReference type="GO" id="GO:0016887">
    <property type="term" value="F:ATP hydrolysis activity"/>
    <property type="evidence" value="ECO:0007669"/>
    <property type="project" value="InterPro"/>
</dbReference>
<dbReference type="SUPFAM" id="SSF52540">
    <property type="entry name" value="P-loop containing nucleoside triphosphate hydrolases"/>
    <property type="match status" value="1"/>
</dbReference>
<sequence length="242" mass="27016">MSENAVEIKNVSMMFNKSSERIDNIKEYIVRLAKRNIMFEEFWALKDVSFNIKKGEAIGIVGLNGSGKSTLLKIIAQVMKPTKGSVTINGSIAPLIELGAGFDMDLSARENVFLNGAVLGYSRAEMKKKFEDIMDFAELWDFVDVAVKNYSSGMIARLGFAIATAHTPDILIVDEILGVGDYKFQEKCEKRMNEIISHGATIIFVSHSIKQVRELCTRAVWIEKGNVVMIGDVEEVCDKYMV</sequence>
<dbReference type="AlphaFoldDB" id="A0A1S9NB68"/>
<dbReference type="InterPro" id="IPR017871">
    <property type="entry name" value="ABC_transporter-like_CS"/>
</dbReference>
<dbReference type="InterPro" id="IPR050683">
    <property type="entry name" value="Bact_Polysacc_Export_ATP-bd"/>
</dbReference>
<feature type="domain" description="ABC transporter" evidence="5">
    <location>
        <begin position="20"/>
        <end position="242"/>
    </location>
</feature>
<gene>
    <name evidence="6" type="ORF">CBEIBR21_01040</name>
</gene>
<dbReference type="InterPro" id="IPR003439">
    <property type="entry name" value="ABC_transporter-like_ATP-bd"/>
</dbReference>
<keyword evidence="4 6" id="KW-0067">ATP-binding</keyword>
<dbReference type="GO" id="GO:0140359">
    <property type="term" value="F:ABC-type transporter activity"/>
    <property type="evidence" value="ECO:0007669"/>
    <property type="project" value="InterPro"/>
</dbReference>
<dbReference type="Pfam" id="PF00005">
    <property type="entry name" value="ABC_tran"/>
    <property type="match status" value="1"/>
</dbReference>
<dbReference type="InterPro" id="IPR027417">
    <property type="entry name" value="P-loop_NTPase"/>
</dbReference>
<accession>A0A1S9NB68</accession>
<evidence type="ECO:0000256" key="1">
    <source>
        <dbReference type="ARBA" id="ARBA00005417"/>
    </source>
</evidence>
<dbReference type="Gene3D" id="3.40.50.300">
    <property type="entry name" value="P-loop containing nucleotide triphosphate hydrolases"/>
    <property type="match status" value="1"/>
</dbReference>
<keyword evidence="3" id="KW-0547">Nucleotide-binding</keyword>
<protein>
    <submittedName>
        <fullName evidence="6">Teichoic acid ABC transporter ATP-binding protein</fullName>
    </submittedName>
</protein>
<dbReference type="Proteomes" id="UP000190959">
    <property type="component" value="Unassembled WGS sequence"/>
</dbReference>
<dbReference type="InterPro" id="IPR003593">
    <property type="entry name" value="AAA+_ATPase"/>
</dbReference>
<comment type="similarity">
    <text evidence="1">Belongs to the ABC transporter superfamily.</text>
</comment>
<dbReference type="InterPro" id="IPR015860">
    <property type="entry name" value="ABC_transpr_TagH-like"/>
</dbReference>
<evidence type="ECO:0000256" key="4">
    <source>
        <dbReference type="ARBA" id="ARBA00022840"/>
    </source>
</evidence>
<comment type="caution">
    <text evidence="6">The sequence shown here is derived from an EMBL/GenBank/DDBJ whole genome shotgun (WGS) entry which is preliminary data.</text>
</comment>
<organism evidence="6 7">
    <name type="scientific">Clostridium beijerinckii</name>
    <name type="common">Clostridium MP</name>
    <dbReference type="NCBI Taxonomy" id="1520"/>
    <lineage>
        <taxon>Bacteria</taxon>
        <taxon>Bacillati</taxon>
        <taxon>Bacillota</taxon>
        <taxon>Clostridia</taxon>
        <taxon>Eubacteriales</taxon>
        <taxon>Clostridiaceae</taxon>
        <taxon>Clostridium</taxon>
    </lineage>
</organism>